<evidence type="ECO:0000313" key="6">
    <source>
        <dbReference type="Proteomes" id="UP001209229"/>
    </source>
</evidence>
<dbReference type="Gene3D" id="3.40.50.1820">
    <property type="entry name" value="alpha/beta hydrolase"/>
    <property type="match status" value="1"/>
</dbReference>
<comment type="similarity">
    <text evidence="1 3">Belongs to the type-B carboxylesterase/lipase family.</text>
</comment>
<dbReference type="EMBL" id="JAPDPJ010000027">
    <property type="protein sequence ID" value="MCW3787317.1"/>
    <property type="molecule type" value="Genomic_DNA"/>
</dbReference>
<dbReference type="AlphaFoldDB" id="A0AAE3M5L9"/>
<protein>
    <recommendedName>
        <fullName evidence="3">Carboxylic ester hydrolase</fullName>
        <ecNumber evidence="3">3.1.1.-</ecNumber>
    </recommendedName>
</protein>
<evidence type="ECO:0000256" key="3">
    <source>
        <dbReference type="RuleBase" id="RU361235"/>
    </source>
</evidence>
<dbReference type="RefSeq" id="WP_301190882.1">
    <property type="nucleotide sequence ID" value="NZ_JAPDPJ010000027.1"/>
</dbReference>
<sequence>MFSNSYKLIIGLILLSTGFYACQNNTASNNVTSPAAIKGSHPMIANSETAKTTTESGDVIGYIHKGIFNYKGIPYAKAERFMPPEKPDKWDGVRSCRSYGPVCPIDVESMILFDEMEFAQQHNFWYMKDACNNLNVWSPAINDGKKRPVMVWLHGGGYTAGSSCELPSYDGENLSRTGDVVVVSINHRLNVLGFLDLSAVNEKYAQSANVGMMDVVAALQWVHDNIENFGGDPANVTIFGQSGGGGKVATMLYTPSAKGLFHKAIMQSGVAGRYSTREQTQKIGLAIMEELGLKKAEVDKLKDLPYEELLAAGNRAVAKTQESGFGRLGWAPSCDGEFIPLQPGDPGAEELSKGIPLIIGSNQVEFGSFGNQDLLQADEATVINKLNDRFKDKTEEYVAAYKKAYPSTKLPSDMLDVDVMFRPMLLHFANIKSSVSGGAPVYNYVFKWNAPHLNGLLKSSHCMELAFVFNNIARTEEYNAGTPEAYALADKMSKTWATFAYTGNPNNEAIPTWEPFTPEGGATFLWDNETELVHNHDKELLTVATSVPPVSPF</sequence>
<dbReference type="Proteomes" id="UP001209229">
    <property type="component" value="Unassembled WGS sequence"/>
</dbReference>
<feature type="domain" description="Carboxylesterase type B" evidence="4">
    <location>
        <begin position="52"/>
        <end position="535"/>
    </location>
</feature>
<dbReference type="EC" id="3.1.1.-" evidence="3"/>
<proteinExistence type="inferred from homology"/>
<dbReference type="GO" id="GO:0016787">
    <property type="term" value="F:hydrolase activity"/>
    <property type="evidence" value="ECO:0007669"/>
    <property type="project" value="UniProtKB-KW"/>
</dbReference>
<evidence type="ECO:0000256" key="1">
    <source>
        <dbReference type="ARBA" id="ARBA00005964"/>
    </source>
</evidence>
<keyword evidence="2 3" id="KW-0378">Hydrolase</keyword>
<dbReference type="InterPro" id="IPR002018">
    <property type="entry name" value="CarbesteraseB"/>
</dbReference>
<organism evidence="5 6">
    <name type="scientific">Plebeiibacterium sediminum</name>
    <dbReference type="NCBI Taxonomy" id="2992112"/>
    <lineage>
        <taxon>Bacteria</taxon>
        <taxon>Pseudomonadati</taxon>
        <taxon>Bacteroidota</taxon>
        <taxon>Bacteroidia</taxon>
        <taxon>Marinilabiliales</taxon>
        <taxon>Marinilabiliaceae</taxon>
        <taxon>Plebeiibacterium</taxon>
    </lineage>
</organism>
<accession>A0AAE3M5L9</accession>
<comment type="caution">
    <text evidence="5">The sequence shown here is derived from an EMBL/GenBank/DDBJ whole genome shotgun (WGS) entry which is preliminary data.</text>
</comment>
<dbReference type="SUPFAM" id="SSF53474">
    <property type="entry name" value="alpha/beta-Hydrolases"/>
    <property type="match status" value="1"/>
</dbReference>
<feature type="chain" id="PRO_5041777350" description="Carboxylic ester hydrolase" evidence="3">
    <location>
        <begin position="22"/>
        <end position="553"/>
    </location>
</feature>
<name>A0AAE3M5L9_9BACT</name>
<dbReference type="InterPro" id="IPR019826">
    <property type="entry name" value="Carboxylesterase_B_AS"/>
</dbReference>
<dbReference type="InterPro" id="IPR029058">
    <property type="entry name" value="AB_hydrolase_fold"/>
</dbReference>
<dbReference type="PROSITE" id="PS00122">
    <property type="entry name" value="CARBOXYLESTERASE_B_1"/>
    <property type="match status" value="1"/>
</dbReference>
<evidence type="ECO:0000259" key="4">
    <source>
        <dbReference type="Pfam" id="PF00135"/>
    </source>
</evidence>
<evidence type="ECO:0000313" key="5">
    <source>
        <dbReference type="EMBL" id="MCW3787317.1"/>
    </source>
</evidence>
<dbReference type="PROSITE" id="PS51257">
    <property type="entry name" value="PROKAR_LIPOPROTEIN"/>
    <property type="match status" value="1"/>
</dbReference>
<evidence type="ECO:0000256" key="2">
    <source>
        <dbReference type="ARBA" id="ARBA00022801"/>
    </source>
</evidence>
<dbReference type="PANTHER" id="PTHR11559">
    <property type="entry name" value="CARBOXYLESTERASE"/>
    <property type="match status" value="1"/>
</dbReference>
<keyword evidence="3" id="KW-0732">Signal</keyword>
<keyword evidence="6" id="KW-1185">Reference proteome</keyword>
<gene>
    <name evidence="5" type="ORF">OM075_12625</name>
</gene>
<reference evidence="5" key="1">
    <citation type="submission" date="2022-10" db="EMBL/GenBank/DDBJ databases">
        <authorList>
            <person name="Yu W.X."/>
        </authorList>
    </citation>
    <scope>NUCLEOTIDE SEQUENCE</scope>
    <source>
        <strain evidence="5">AAT</strain>
    </source>
</reference>
<feature type="signal peptide" evidence="3">
    <location>
        <begin position="1"/>
        <end position="21"/>
    </location>
</feature>
<dbReference type="InterPro" id="IPR050309">
    <property type="entry name" value="Type-B_Carboxylest/Lipase"/>
</dbReference>
<dbReference type="Pfam" id="PF00135">
    <property type="entry name" value="COesterase"/>
    <property type="match status" value="1"/>
</dbReference>